<dbReference type="KEGG" id="ccp:CHC_T00007422001"/>
<dbReference type="GO" id="GO:0016491">
    <property type="term" value="F:oxidoreductase activity"/>
    <property type="evidence" value="ECO:0007669"/>
    <property type="project" value="InterPro"/>
</dbReference>
<dbReference type="Gene3D" id="3.50.50.60">
    <property type="entry name" value="FAD/NAD(P)-binding domain"/>
    <property type="match status" value="1"/>
</dbReference>
<evidence type="ECO:0000259" key="1">
    <source>
        <dbReference type="Pfam" id="PF01593"/>
    </source>
</evidence>
<protein>
    <recommendedName>
        <fullName evidence="1">Amine oxidase domain-containing protein</fullName>
    </recommendedName>
</protein>
<gene>
    <name evidence="2" type="ORF">CHC_T00007422001</name>
</gene>
<dbReference type="InterPro" id="IPR036188">
    <property type="entry name" value="FAD/NAD-bd_sf"/>
</dbReference>
<dbReference type="STRING" id="2769.R7QQJ3"/>
<dbReference type="GeneID" id="17318777"/>
<dbReference type="AlphaFoldDB" id="R7QQJ3"/>
<dbReference type="Gramene" id="CDF40772">
    <property type="protein sequence ID" value="CDF40772"/>
    <property type="gene ID" value="CHC_T00007422001"/>
</dbReference>
<dbReference type="OrthoDB" id="5046242at2759"/>
<dbReference type="EMBL" id="HG002242">
    <property type="protein sequence ID" value="CDF40772.1"/>
    <property type="molecule type" value="Genomic_DNA"/>
</dbReference>
<organism evidence="2 3">
    <name type="scientific">Chondrus crispus</name>
    <name type="common">Carrageen Irish moss</name>
    <name type="synonym">Polymorpha crispa</name>
    <dbReference type="NCBI Taxonomy" id="2769"/>
    <lineage>
        <taxon>Eukaryota</taxon>
        <taxon>Rhodophyta</taxon>
        <taxon>Florideophyceae</taxon>
        <taxon>Rhodymeniophycidae</taxon>
        <taxon>Gigartinales</taxon>
        <taxon>Gigartinaceae</taxon>
        <taxon>Chondrus</taxon>
    </lineage>
</organism>
<dbReference type="Proteomes" id="UP000012073">
    <property type="component" value="Unassembled WGS sequence"/>
</dbReference>
<sequence>MAPLTGASMLAAFSFATGPPFLRTKPLTGVVRSRCIIKCTAEKRAIVVGAGVAGLSAAHALGKAGVPVTLLEASDAVGGRVRTDVVDGFVLDRGFQVFIEAYPECRQQLHYDQLNLQPFLPGATIRLQGAFHTISDPFRAPLLALSGVFAPVGSLVDKLRVALLRTELLATSVSDILDPNAPHISTADYLTKKGFSQEFVQAFFRPFYRGIFLFPLADQSAKMLRFVFRMFSEAPASLPASGIGAVAEQMRETLPDNVDIHLNTPVLSVDSGSVQTTKEEHSSPIIIVAVEGPAAERLLGAQIPTARSGGSICMYFSSETPPPIERPILVLNGDGDKDGPVNNMFVPSQVAPSYAPAGKTLISTTIVEDKLNRNDNELEVAVRQQMKKWFGAEVDDWSLLKVYRIANALPAQSPDFCFDQDTSLGGGVYVCGDHRNSPTLHGAMLSGRLAAEKALSDAQVASG</sequence>
<feature type="domain" description="Amine oxidase" evidence="1">
    <location>
        <begin position="52"/>
        <end position="454"/>
    </location>
</feature>
<dbReference type="SUPFAM" id="SSF51905">
    <property type="entry name" value="FAD/NAD(P)-binding domain"/>
    <property type="match status" value="1"/>
</dbReference>
<evidence type="ECO:0000313" key="2">
    <source>
        <dbReference type="EMBL" id="CDF40772.1"/>
    </source>
</evidence>
<dbReference type="PhylomeDB" id="R7QQJ3"/>
<dbReference type="InterPro" id="IPR002937">
    <property type="entry name" value="Amino_oxidase"/>
</dbReference>
<dbReference type="PANTHER" id="PTHR42841">
    <property type="entry name" value="AMINE OXIDASE"/>
    <property type="match status" value="1"/>
</dbReference>
<evidence type="ECO:0000313" key="3">
    <source>
        <dbReference type="Proteomes" id="UP000012073"/>
    </source>
</evidence>
<dbReference type="Pfam" id="PF01593">
    <property type="entry name" value="Amino_oxidase"/>
    <property type="match status" value="1"/>
</dbReference>
<accession>R7QQJ3</accession>
<name>R7QQJ3_CHOCR</name>
<dbReference type="RefSeq" id="XP_005711066.1">
    <property type="nucleotide sequence ID" value="XM_005711009.1"/>
</dbReference>
<keyword evidence="3" id="KW-1185">Reference proteome</keyword>
<dbReference type="OMA" id="RFFHLVW"/>
<reference evidence="3" key="1">
    <citation type="journal article" date="2013" name="Proc. Natl. Acad. Sci. U.S.A.">
        <title>Genome structure and metabolic features in the red seaweed Chondrus crispus shed light on evolution of the Archaeplastida.</title>
        <authorList>
            <person name="Collen J."/>
            <person name="Porcel B."/>
            <person name="Carre W."/>
            <person name="Ball S.G."/>
            <person name="Chaparro C."/>
            <person name="Tonon T."/>
            <person name="Barbeyron T."/>
            <person name="Michel G."/>
            <person name="Noel B."/>
            <person name="Valentin K."/>
            <person name="Elias M."/>
            <person name="Artiguenave F."/>
            <person name="Arun A."/>
            <person name="Aury J.M."/>
            <person name="Barbosa-Neto J.F."/>
            <person name="Bothwell J.H."/>
            <person name="Bouget F.Y."/>
            <person name="Brillet L."/>
            <person name="Cabello-Hurtado F."/>
            <person name="Capella-Gutierrez S."/>
            <person name="Charrier B."/>
            <person name="Cladiere L."/>
            <person name="Cock J.M."/>
            <person name="Coelho S.M."/>
            <person name="Colleoni C."/>
            <person name="Czjzek M."/>
            <person name="Da Silva C."/>
            <person name="Delage L."/>
            <person name="Denoeud F."/>
            <person name="Deschamps P."/>
            <person name="Dittami S.M."/>
            <person name="Gabaldon T."/>
            <person name="Gachon C.M."/>
            <person name="Groisillier A."/>
            <person name="Herve C."/>
            <person name="Jabbari K."/>
            <person name="Katinka M."/>
            <person name="Kloareg B."/>
            <person name="Kowalczyk N."/>
            <person name="Labadie K."/>
            <person name="Leblanc C."/>
            <person name="Lopez P.J."/>
            <person name="McLachlan D.H."/>
            <person name="Meslet-Cladiere L."/>
            <person name="Moustafa A."/>
            <person name="Nehr Z."/>
            <person name="Nyvall Collen P."/>
            <person name="Panaud O."/>
            <person name="Partensky F."/>
            <person name="Poulain J."/>
            <person name="Rensing S.A."/>
            <person name="Rousvoal S."/>
            <person name="Samson G."/>
            <person name="Symeonidi A."/>
            <person name="Weissenbach J."/>
            <person name="Zambounis A."/>
            <person name="Wincker P."/>
            <person name="Boyen C."/>
        </authorList>
    </citation>
    <scope>NUCLEOTIDE SEQUENCE [LARGE SCALE GENOMIC DNA]</scope>
    <source>
        <strain evidence="3">cv. Stackhouse</strain>
    </source>
</reference>
<proteinExistence type="predicted"/>